<dbReference type="FunFam" id="3.90.180.10:FF:000067">
    <property type="entry name" value="alcohol dehydrogenase 1-like isoform X1"/>
    <property type="match status" value="1"/>
</dbReference>
<comment type="similarity">
    <text evidence="6">Belongs to the zinc-containing alcohol dehydrogenase family.</text>
</comment>
<comment type="cofactor">
    <cofactor evidence="1 6">
        <name>Zn(2+)</name>
        <dbReference type="ChEBI" id="CHEBI:29105"/>
    </cofactor>
</comment>
<dbReference type="PANTHER" id="PTHR43880">
    <property type="entry name" value="ALCOHOL DEHYDROGENASE"/>
    <property type="match status" value="1"/>
</dbReference>
<feature type="domain" description="Alcohol dehydrogenase-like C-terminal" evidence="7">
    <location>
        <begin position="206"/>
        <end position="338"/>
    </location>
</feature>
<dbReference type="InterPro" id="IPR036291">
    <property type="entry name" value="NAD(P)-bd_dom_sf"/>
</dbReference>
<dbReference type="GO" id="GO:0046294">
    <property type="term" value="P:formaldehyde catabolic process"/>
    <property type="evidence" value="ECO:0007669"/>
    <property type="project" value="TreeGrafter"/>
</dbReference>
<dbReference type="InterPro" id="IPR002328">
    <property type="entry name" value="ADH_Zn_CS"/>
</dbReference>
<evidence type="ECO:0000256" key="3">
    <source>
        <dbReference type="ARBA" id="ARBA00022833"/>
    </source>
</evidence>
<dbReference type="OrthoDB" id="3941538at2759"/>
<dbReference type="EMBL" id="MBFS01000040">
    <property type="protein sequence ID" value="PVV05095.1"/>
    <property type="molecule type" value="Genomic_DNA"/>
</dbReference>
<name>A0A2T9ZKI9_9FUNG</name>
<dbReference type="PROSITE" id="PS00059">
    <property type="entry name" value="ADH_ZINC"/>
    <property type="match status" value="1"/>
</dbReference>
<dbReference type="Gene3D" id="3.40.50.720">
    <property type="entry name" value="NAD(P)-binding Rossmann-like Domain"/>
    <property type="match status" value="1"/>
</dbReference>
<keyword evidence="5" id="KW-0520">NAD</keyword>
<feature type="domain" description="Alcohol dehydrogenase-like N-terminal" evidence="8">
    <location>
        <begin position="36"/>
        <end position="164"/>
    </location>
</feature>
<dbReference type="SUPFAM" id="SSF50129">
    <property type="entry name" value="GroES-like"/>
    <property type="match status" value="2"/>
</dbReference>
<evidence type="ECO:0000313" key="10">
    <source>
        <dbReference type="Proteomes" id="UP000245609"/>
    </source>
</evidence>
<dbReference type="InterPro" id="IPR011032">
    <property type="entry name" value="GroES-like_sf"/>
</dbReference>
<sequence>MTQSFEGKTITCRAAVAWEAAKPLTIEEIQVEPPRAGEVRVKVTHSSICHSDAYTLSGKDYAYRFPMILGHETSGIVESVGEGVTKVKPGDRVIPLYMAECGMCPLCLSGKTNLCGALLKTQAMGIMPDGSSRFSCRGETIYHFMGISGFSEYTVLSQFSVSKVDDDAPLDKVCLIGCCIPTGYGAATRIANVKKGSSCAIFGCGALGLSVIQGAKAAGAGKIIAVDINSAKFDQAKHFGATHCVNPLETPDVKIEQVLKELTDGGLDYTFDTSGGNIEVMKSALEALNNDDSTCVIISLADAGNVLSTNTTSLVGRKLTGCAFGGVKGSELNDYVKLYKEDKLLIDEYITKNINIDEINDGFDDLKHGRSVREVIFM</sequence>
<reference evidence="9 10" key="1">
    <citation type="journal article" date="2018" name="MBio">
        <title>Comparative Genomics Reveals the Core Gene Toolbox for the Fungus-Insect Symbiosis.</title>
        <authorList>
            <person name="Wang Y."/>
            <person name="Stata M."/>
            <person name="Wang W."/>
            <person name="Stajich J.E."/>
            <person name="White M.M."/>
            <person name="Moncalvo J.M."/>
        </authorList>
    </citation>
    <scope>NUCLEOTIDE SEQUENCE [LARGE SCALE GENOMIC DNA]</scope>
    <source>
        <strain evidence="9 10">SC-DP-2</strain>
    </source>
</reference>
<dbReference type="FunFam" id="3.40.50.720:FF:000003">
    <property type="entry name" value="S-(hydroxymethyl)glutathione dehydrogenase"/>
    <property type="match status" value="1"/>
</dbReference>
<evidence type="ECO:0008006" key="11">
    <source>
        <dbReference type="Google" id="ProtNLM"/>
    </source>
</evidence>
<keyword evidence="3 6" id="KW-0862">Zinc</keyword>
<evidence type="ECO:0000313" key="9">
    <source>
        <dbReference type="EMBL" id="PVV05095.1"/>
    </source>
</evidence>
<organism evidence="9 10">
    <name type="scientific">Smittium megazygosporum</name>
    <dbReference type="NCBI Taxonomy" id="133381"/>
    <lineage>
        <taxon>Eukaryota</taxon>
        <taxon>Fungi</taxon>
        <taxon>Fungi incertae sedis</taxon>
        <taxon>Zoopagomycota</taxon>
        <taxon>Kickxellomycotina</taxon>
        <taxon>Harpellomycetes</taxon>
        <taxon>Harpellales</taxon>
        <taxon>Legeriomycetaceae</taxon>
        <taxon>Smittium</taxon>
    </lineage>
</organism>
<evidence type="ECO:0000256" key="6">
    <source>
        <dbReference type="RuleBase" id="RU361277"/>
    </source>
</evidence>
<keyword evidence="2 6" id="KW-0479">Metal-binding</keyword>
<evidence type="ECO:0000256" key="2">
    <source>
        <dbReference type="ARBA" id="ARBA00022723"/>
    </source>
</evidence>
<keyword evidence="4" id="KW-0560">Oxidoreductase</keyword>
<dbReference type="STRING" id="133381.A0A2T9ZKI9"/>
<dbReference type="GO" id="GO:0005829">
    <property type="term" value="C:cytosol"/>
    <property type="evidence" value="ECO:0007669"/>
    <property type="project" value="TreeGrafter"/>
</dbReference>
<comment type="caution">
    <text evidence="9">The sequence shown here is derived from an EMBL/GenBank/DDBJ whole genome shotgun (WGS) entry which is preliminary data.</text>
</comment>
<dbReference type="Proteomes" id="UP000245609">
    <property type="component" value="Unassembled WGS sequence"/>
</dbReference>
<dbReference type="PANTHER" id="PTHR43880:SF12">
    <property type="entry name" value="ALCOHOL DEHYDROGENASE CLASS-3"/>
    <property type="match status" value="1"/>
</dbReference>
<dbReference type="AlphaFoldDB" id="A0A2T9ZKI9"/>
<dbReference type="GO" id="GO:0008270">
    <property type="term" value="F:zinc ion binding"/>
    <property type="evidence" value="ECO:0007669"/>
    <property type="project" value="InterPro"/>
</dbReference>
<gene>
    <name evidence="9" type="ORF">BB560_000389</name>
</gene>
<proteinExistence type="inferred from homology"/>
<dbReference type="Pfam" id="PF00107">
    <property type="entry name" value="ADH_zinc_N"/>
    <property type="match status" value="1"/>
</dbReference>
<dbReference type="GO" id="GO:0051903">
    <property type="term" value="F:S-(hydroxymethyl)glutathione dehydrogenase [NAD(P)+] activity"/>
    <property type="evidence" value="ECO:0007669"/>
    <property type="project" value="TreeGrafter"/>
</dbReference>
<protein>
    <recommendedName>
        <fullName evidence="11">Enoyl reductase (ER) domain-containing protein</fullName>
    </recommendedName>
</protein>
<accession>A0A2T9ZKI9</accession>
<dbReference type="InterPro" id="IPR013149">
    <property type="entry name" value="ADH-like_C"/>
</dbReference>
<evidence type="ECO:0000259" key="8">
    <source>
        <dbReference type="Pfam" id="PF08240"/>
    </source>
</evidence>
<dbReference type="Pfam" id="PF08240">
    <property type="entry name" value="ADH_N"/>
    <property type="match status" value="1"/>
</dbReference>
<evidence type="ECO:0000256" key="1">
    <source>
        <dbReference type="ARBA" id="ARBA00001947"/>
    </source>
</evidence>
<dbReference type="SUPFAM" id="SSF51735">
    <property type="entry name" value="NAD(P)-binding Rossmann-fold domains"/>
    <property type="match status" value="1"/>
</dbReference>
<evidence type="ECO:0000256" key="4">
    <source>
        <dbReference type="ARBA" id="ARBA00023002"/>
    </source>
</evidence>
<evidence type="ECO:0000256" key="5">
    <source>
        <dbReference type="ARBA" id="ARBA00023027"/>
    </source>
</evidence>
<keyword evidence="10" id="KW-1185">Reference proteome</keyword>
<dbReference type="InterPro" id="IPR013154">
    <property type="entry name" value="ADH-like_N"/>
</dbReference>
<dbReference type="Gene3D" id="3.90.180.10">
    <property type="entry name" value="Medium-chain alcohol dehydrogenases, catalytic domain"/>
    <property type="match status" value="1"/>
</dbReference>
<evidence type="ECO:0000259" key="7">
    <source>
        <dbReference type="Pfam" id="PF00107"/>
    </source>
</evidence>